<feature type="transmembrane region" description="Helical" evidence="1">
    <location>
        <begin position="12"/>
        <end position="31"/>
    </location>
</feature>
<keyword evidence="1" id="KW-0472">Membrane</keyword>
<sequence length="335" mass="37403">MGRWLIRAKEQADTALALALAVVFSVLGVLETVSIDVVSNAILVTLAVLAFSLLRDRWRKQDTGESVLRRFSHLVNELDATLGKHREVQDLTGELAPVRGLLKGLAEVEVLAGPAISRAFADARQACAFWEFKGGTGTYLRAKTLPELARLSRIRSRPIRVRIEILDPGDLPLCDAYARYQQQITRELWPQNNGEGTGKNVQLSCLATILAAFQYDQSSLLDIELSLSSVWSNQRFDRCDDYLLMTVRDKGWPAYRIRSYTKLYADYLTHLSISFRQGRPVSFSAAADTMLAETPTMAEIRQLFDQLDLPLGSHTDHDVAYIIQQASAPSNPYGD</sequence>
<keyword evidence="1" id="KW-1133">Transmembrane helix</keyword>
<accession>A0ABW4GDC0</accession>
<evidence type="ECO:0000313" key="2">
    <source>
        <dbReference type="EMBL" id="MFD1540803.1"/>
    </source>
</evidence>
<comment type="caution">
    <text evidence="2">The sequence shown here is derived from an EMBL/GenBank/DDBJ whole genome shotgun (WGS) entry which is preliminary data.</text>
</comment>
<reference evidence="3" key="1">
    <citation type="journal article" date="2019" name="Int. J. Syst. Evol. Microbiol.">
        <title>The Global Catalogue of Microorganisms (GCM) 10K type strain sequencing project: providing services to taxonomists for standard genome sequencing and annotation.</title>
        <authorList>
            <consortium name="The Broad Institute Genomics Platform"/>
            <consortium name="The Broad Institute Genome Sequencing Center for Infectious Disease"/>
            <person name="Wu L."/>
            <person name="Ma J."/>
        </authorList>
    </citation>
    <scope>NUCLEOTIDE SEQUENCE [LARGE SCALE GENOMIC DNA]</scope>
    <source>
        <strain evidence="3">CGMCC 1.15399</strain>
    </source>
</reference>
<name>A0ABW4GDC0_9ACTN</name>
<evidence type="ECO:0000313" key="3">
    <source>
        <dbReference type="Proteomes" id="UP001597097"/>
    </source>
</evidence>
<organism evidence="2 3">
    <name type="scientific">Nonomuraea guangzhouensis</name>
    <dbReference type="NCBI Taxonomy" id="1291555"/>
    <lineage>
        <taxon>Bacteria</taxon>
        <taxon>Bacillati</taxon>
        <taxon>Actinomycetota</taxon>
        <taxon>Actinomycetes</taxon>
        <taxon>Streptosporangiales</taxon>
        <taxon>Streptosporangiaceae</taxon>
        <taxon>Nonomuraea</taxon>
    </lineage>
</organism>
<dbReference type="EMBL" id="JBHUCM010000019">
    <property type="protein sequence ID" value="MFD1540803.1"/>
    <property type="molecule type" value="Genomic_DNA"/>
</dbReference>
<evidence type="ECO:0000256" key="1">
    <source>
        <dbReference type="SAM" id="Phobius"/>
    </source>
</evidence>
<proteinExistence type="predicted"/>
<dbReference type="Proteomes" id="UP001597097">
    <property type="component" value="Unassembled WGS sequence"/>
</dbReference>
<feature type="transmembrane region" description="Helical" evidence="1">
    <location>
        <begin position="37"/>
        <end position="54"/>
    </location>
</feature>
<keyword evidence="3" id="KW-1185">Reference proteome</keyword>
<gene>
    <name evidence="2" type="ORF">ACFSJ0_27350</name>
</gene>
<keyword evidence="1" id="KW-0812">Transmembrane</keyword>
<protein>
    <submittedName>
        <fullName evidence="2">Uncharacterized protein</fullName>
    </submittedName>
</protein>
<dbReference type="RefSeq" id="WP_219537163.1">
    <property type="nucleotide sequence ID" value="NZ_JAHKRM010000035.1"/>
</dbReference>